<organism evidence="11 12">
    <name type="scientific">Ostreobium quekettii</name>
    <dbReference type="NCBI Taxonomy" id="121088"/>
    <lineage>
        <taxon>Eukaryota</taxon>
        <taxon>Viridiplantae</taxon>
        <taxon>Chlorophyta</taxon>
        <taxon>core chlorophytes</taxon>
        <taxon>Ulvophyceae</taxon>
        <taxon>TCBD clade</taxon>
        <taxon>Bryopsidales</taxon>
        <taxon>Ostreobineae</taxon>
        <taxon>Ostreobiaceae</taxon>
        <taxon>Ostreobium</taxon>
    </lineage>
</organism>
<proteinExistence type="predicted"/>
<keyword evidence="1" id="KW-0723">Serine/threonine-protein kinase</keyword>
<dbReference type="Pfam" id="PF00069">
    <property type="entry name" value="Pkinase"/>
    <property type="match status" value="1"/>
</dbReference>
<evidence type="ECO:0000256" key="6">
    <source>
        <dbReference type="PIRSR" id="PIRSR630616-1"/>
    </source>
</evidence>
<dbReference type="InterPro" id="IPR017441">
    <property type="entry name" value="Protein_kinase_ATP_BS"/>
</dbReference>
<evidence type="ECO:0000313" key="11">
    <source>
        <dbReference type="EMBL" id="CAD7695940.1"/>
    </source>
</evidence>
<feature type="binding site" evidence="7">
    <location>
        <position position="163"/>
    </location>
    <ligand>
        <name>ATP</name>
        <dbReference type="ChEBI" id="CHEBI:30616"/>
    </ligand>
</feature>
<keyword evidence="12" id="KW-1185">Reference proteome</keyword>
<dbReference type="FunFam" id="1.10.510.10:FF:000571">
    <property type="entry name" value="Maternal embryonic leucine zipper kinase"/>
    <property type="match status" value="1"/>
</dbReference>
<dbReference type="AlphaFoldDB" id="A0A8S1IM43"/>
<dbReference type="GO" id="GO:0004674">
    <property type="term" value="F:protein serine/threonine kinase activity"/>
    <property type="evidence" value="ECO:0007669"/>
    <property type="project" value="UniProtKB-KW"/>
</dbReference>
<sequence length="350" mass="39944">MATLGRSPNDKSELEELERDSQKYRAVQVVGKGAYGVVVLARERATDAPVAIKMIMRGGKTNDRVEREVLNHRMLCHPHVIRFNEVFLTAGNLCIAMEYAERGTLLSYVQARKRLTEDEARHFFQQLMMGLDYCHKMGVVSRDIKLENTLVDGCNPPNLKICDFGYSKHEIFHSAPSSRVGTPSYLAPEIVTNKPGFSYKAKISDIWSCGVFLYAMVVGKYPFDRAQDKGKSNRLYNLLQRIVKVDYELPTGDLSPALCDLIDRMLKYDPDERITIGEIMNHAWFREKIPAGLLEMNQQLRIAKCRQGEEAIKGILRESLKVPEIEVDAMIDEEEARLKESDMEQDSYEQ</sequence>
<dbReference type="SUPFAM" id="SSF56112">
    <property type="entry name" value="Protein kinase-like (PK-like)"/>
    <property type="match status" value="1"/>
</dbReference>
<dbReference type="SMART" id="SM00220">
    <property type="entry name" value="S_TKc"/>
    <property type="match status" value="1"/>
</dbReference>
<dbReference type="PROSITE" id="PS50011">
    <property type="entry name" value="PROTEIN_KINASE_DOM"/>
    <property type="match status" value="1"/>
</dbReference>
<dbReference type="OrthoDB" id="193931at2759"/>
<feature type="cross-link" description="Glycyl lysine isopeptide (Lys-Gly) (interchain with G-Cter in SUMO2)" evidence="8">
    <location>
        <position position="145"/>
    </location>
</feature>
<dbReference type="InterPro" id="IPR000719">
    <property type="entry name" value="Prot_kinase_dom"/>
</dbReference>
<dbReference type="PANTHER" id="PTHR24350">
    <property type="entry name" value="SERINE/THREONINE-PROTEIN KINASE IAL-RELATED"/>
    <property type="match status" value="1"/>
</dbReference>
<evidence type="ECO:0000256" key="7">
    <source>
        <dbReference type="PIRSR" id="PIRSR630616-2"/>
    </source>
</evidence>
<feature type="binding site" evidence="7">
    <location>
        <begin position="98"/>
        <end position="100"/>
    </location>
    <ligand>
        <name>ATP</name>
        <dbReference type="ChEBI" id="CHEBI:30616"/>
    </ligand>
</feature>
<keyword evidence="3 7" id="KW-0547">Nucleotide-binding</keyword>
<reference evidence="11" key="1">
    <citation type="submission" date="2020-12" db="EMBL/GenBank/DDBJ databases">
        <authorList>
            <person name="Iha C."/>
        </authorList>
    </citation>
    <scope>NUCLEOTIDE SEQUENCE</scope>
</reference>
<evidence type="ECO:0000256" key="4">
    <source>
        <dbReference type="ARBA" id="ARBA00022777"/>
    </source>
</evidence>
<evidence type="ECO:0000259" key="10">
    <source>
        <dbReference type="PROSITE" id="PS50011"/>
    </source>
</evidence>
<protein>
    <recommendedName>
        <fullName evidence="10">Protein kinase domain-containing protein</fullName>
    </recommendedName>
</protein>
<gene>
    <name evidence="11" type="ORF">OSTQU699_LOCUS1301</name>
</gene>
<name>A0A8S1IM43_9CHLO</name>
<evidence type="ECO:0000256" key="3">
    <source>
        <dbReference type="ARBA" id="ARBA00022741"/>
    </source>
</evidence>
<dbReference type="CDD" id="cd14003">
    <property type="entry name" value="STKc_AMPK-like"/>
    <property type="match status" value="1"/>
</dbReference>
<accession>A0A8S1IM43</accession>
<keyword evidence="4" id="KW-0418">Kinase</keyword>
<evidence type="ECO:0000313" key="12">
    <source>
        <dbReference type="Proteomes" id="UP000708148"/>
    </source>
</evidence>
<comment type="caution">
    <text evidence="11">The sequence shown here is derived from an EMBL/GenBank/DDBJ whole genome shotgun (WGS) entry which is preliminary data.</text>
</comment>
<evidence type="ECO:0000256" key="5">
    <source>
        <dbReference type="ARBA" id="ARBA00022840"/>
    </source>
</evidence>
<evidence type="ECO:0000256" key="2">
    <source>
        <dbReference type="ARBA" id="ARBA00022679"/>
    </source>
</evidence>
<dbReference type="PROSITE" id="PS00107">
    <property type="entry name" value="PROTEIN_KINASE_ATP"/>
    <property type="match status" value="1"/>
</dbReference>
<feature type="binding site" evidence="7 9">
    <location>
        <position position="53"/>
    </location>
    <ligand>
        <name>ATP</name>
        <dbReference type="ChEBI" id="CHEBI:30616"/>
    </ligand>
</feature>
<feature type="domain" description="Protein kinase" evidence="10">
    <location>
        <begin position="24"/>
        <end position="285"/>
    </location>
</feature>
<dbReference type="Proteomes" id="UP000708148">
    <property type="component" value="Unassembled WGS sequence"/>
</dbReference>
<dbReference type="InterPro" id="IPR030616">
    <property type="entry name" value="Aur-like"/>
</dbReference>
<dbReference type="EMBL" id="CAJHUC010000409">
    <property type="protein sequence ID" value="CAD7695940.1"/>
    <property type="molecule type" value="Genomic_DNA"/>
</dbReference>
<evidence type="ECO:0000256" key="1">
    <source>
        <dbReference type="ARBA" id="ARBA00022527"/>
    </source>
</evidence>
<evidence type="ECO:0000256" key="8">
    <source>
        <dbReference type="PIRSR" id="PIRSR630616-3"/>
    </source>
</evidence>
<feature type="active site" description="Proton acceptor" evidence="6">
    <location>
        <position position="143"/>
    </location>
</feature>
<dbReference type="Gene3D" id="1.10.510.10">
    <property type="entry name" value="Transferase(Phosphotransferase) domain 1"/>
    <property type="match status" value="1"/>
</dbReference>
<dbReference type="GO" id="GO:0005524">
    <property type="term" value="F:ATP binding"/>
    <property type="evidence" value="ECO:0007669"/>
    <property type="project" value="UniProtKB-UniRule"/>
</dbReference>
<feature type="binding site" evidence="7">
    <location>
        <begin position="147"/>
        <end position="148"/>
    </location>
    <ligand>
        <name>ATP</name>
        <dbReference type="ChEBI" id="CHEBI:30616"/>
    </ligand>
</feature>
<dbReference type="InterPro" id="IPR011009">
    <property type="entry name" value="Kinase-like_dom_sf"/>
</dbReference>
<keyword evidence="5 7" id="KW-0067">ATP-binding</keyword>
<keyword evidence="2" id="KW-0808">Transferase</keyword>
<evidence type="ECO:0000256" key="9">
    <source>
        <dbReference type="PROSITE-ProRule" id="PRU10141"/>
    </source>
</evidence>